<dbReference type="Gene3D" id="3.40.50.2300">
    <property type="match status" value="2"/>
</dbReference>
<dbReference type="RefSeq" id="WP_222979654.1">
    <property type="nucleotide sequence ID" value="NZ_JAINVZ010000012.1"/>
</dbReference>
<gene>
    <name evidence="3" type="ORF">K7472_19100</name>
</gene>
<keyword evidence="2" id="KW-0812">Transmembrane</keyword>
<evidence type="ECO:0000256" key="2">
    <source>
        <dbReference type="SAM" id="Phobius"/>
    </source>
</evidence>
<reference evidence="3 4" key="1">
    <citation type="submission" date="2021-08" db="EMBL/GenBank/DDBJ databases">
        <title>Streptomyces sp. PTM05 isolated from lichen.</title>
        <authorList>
            <person name="Somphong A."/>
            <person name="Phongsopitanun W."/>
            <person name="Tanasupawat S."/>
        </authorList>
    </citation>
    <scope>NUCLEOTIDE SEQUENCE [LARGE SCALE GENOMIC DNA]</scope>
    <source>
        <strain evidence="3 4">Ptm05</strain>
    </source>
</reference>
<dbReference type="Proteomes" id="UP001198565">
    <property type="component" value="Unassembled WGS sequence"/>
</dbReference>
<evidence type="ECO:0000313" key="3">
    <source>
        <dbReference type="EMBL" id="MBY8886950.1"/>
    </source>
</evidence>
<dbReference type="EMBL" id="JAINVZ010000012">
    <property type="protein sequence ID" value="MBY8886950.1"/>
    <property type="molecule type" value="Genomic_DNA"/>
</dbReference>
<name>A0ABS7QX58_9ACTN</name>
<feature type="compositionally biased region" description="Low complexity" evidence="1">
    <location>
        <begin position="79"/>
        <end position="106"/>
    </location>
</feature>
<evidence type="ECO:0000313" key="4">
    <source>
        <dbReference type="Proteomes" id="UP001198565"/>
    </source>
</evidence>
<comment type="caution">
    <text evidence="3">The sequence shown here is derived from an EMBL/GenBank/DDBJ whole genome shotgun (WGS) entry which is preliminary data.</text>
</comment>
<accession>A0ABS7QX58</accession>
<dbReference type="InterPro" id="IPR028082">
    <property type="entry name" value="Peripla_BP_I"/>
</dbReference>
<dbReference type="SUPFAM" id="SSF53822">
    <property type="entry name" value="Periplasmic binding protein-like I"/>
    <property type="match status" value="1"/>
</dbReference>
<keyword evidence="4" id="KW-1185">Reference proteome</keyword>
<keyword evidence="2" id="KW-1133">Transmembrane helix</keyword>
<proteinExistence type="predicted"/>
<feature type="transmembrane region" description="Helical" evidence="2">
    <location>
        <begin position="114"/>
        <end position="141"/>
    </location>
</feature>
<keyword evidence="2" id="KW-0472">Membrane</keyword>
<protein>
    <submittedName>
        <fullName evidence="3">Uncharacterized protein</fullName>
    </submittedName>
</protein>
<sequence length="617" mass="64451">MAQLRRLKEQSALSYRQLERTATRNGDVLPASTLATALNRGTLPREDLLTAFVRACGADPADWVATRRRLERGIPPGTPTATDPNATAATAPDEAAAEPEVPAASRASDRAPRLLLRGVLTGMAVLTAVTVVAILAVPGFFSFRHASNADATTGSCQGQDLRMDTATGECWGVSGGTTAFTPSSRPLADVVKVIDQQNRTGAADHLRQPERPYVTLAYVGALTSRDSFPTTLVAERETLEGIAAAQRLSLERETPGAPLVNVLVVNGAAGMAHGVEAADLLARWPRGTGASGPPAIGVVGLDQSRTQTLRTIREFGRQGVPMMAAALSADQFASASPMYFQVAPQDRWAAAVDTAFLTAGDGAGARSVRIYASADPDDLYSRNLTADLRAALAAKGVAVQQAAFRPAFSRPGGPPSADGAGATACGYPGTVYYAGRAEDFGDFLNGIYSTCGDTPPRILTDDDITRYVADPRLRGMYRSVPFHYTSFAIAPQTCEQGAGNTFYATLDTLFPFECDGNEGRSLDGHAALGYDATLTMLTAIENLGPSATRAGLARALGGLRIGGAASAPITIGPDHVPVRKMVAILTVAHGRPPTLEGSCGDSAPDEARWCADAPGLP</sequence>
<organism evidence="3 4">
    <name type="scientific">Streptantibioticus parmotrematis</name>
    <dbReference type="NCBI Taxonomy" id="2873249"/>
    <lineage>
        <taxon>Bacteria</taxon>
        <taxon>Bacillati</taxon>
        <taxon>Actinomycetota</taxon>
        <taxon>Actinomycetes</taxon>
        <taxon>Kitasatosporales</taxon>
        <taxon>Streptomycetaceae</taxon>
        <taxon>Streptantibioticus</taxon>
    </lineage>
</organism>
<feature type="region of interest" description="Disordered" evidence="1">
    <location>
        <begin position="68"/>
        <end position="107"/>
    </location>
</feature>
<evidence type="ECO:0000256" key="1">
    <source>
        <dbReference type="SAM" id="MobiDB-lite"/>
    </source>
</evidence>